<name>A0AAW1X3K7_RUBAR</name>
<comment type="caution">
    <text evidence="2">The sequence shown here is derived from an EMBL/GenBank/DDBJ whole genome shotgun (WGS) entry which is preliminary data.</text>
</comment>
<accession>A0AAW1X3K7</accession>
<organism evidence="2 3">
    <name type="scientific">Rubus argutus</name>
    <name type="common">Southern blackberry</name>
    <dbReference type="NCBI Taxonomy" id="59490"/>
    <lineage>
        <taxon>Eukaryota</taxon>
        <taxon>Viridiplantae</taxon>
        <taxon>Streptophyta</taxon>
        <taxon>Embryophyta</taxon>
        <taxon>Tracheophyta</taxon>
        <taxon>Spermatophyta</taxon>
        <taxon>Magnoliopsida</taxon>
        <taxon>eudicotyledons</taxon>
        <taxon>Gunneridae</taxon>
        <taxon>Pentapetalae</taxon>
        <taxon>rosids</taxon>
        <taxon>fabids</taxon>
        <taxon>Rosales</taxon>
        <taxon>Rosaceae</taxon>
        <taxon>Rosoideae</taxon>
        <taxon>Rosoideae incertae sedis</taxon>
        <taxon>Rubus</taxon>
    </lineage>
</organism>
<dbReference type="Proteomes" id="UP001457282">
    <property type="component" value="Unassembled WGS sequence"/>
</dbReference>
<sequence length="112" mass="12204">MSSGELECLADCGTTHTILRHRQLFSNLTPTYSSVTTMAGPSNLVQGRGPAQFLLPNGTIIDVTHALYAPRGNRTLLSFKDIEPMDTMLKRMMRMGKNSFALPLMTAAESAS</sequence>
<gene>
    <name evidence="2" type="ORF">M0R45_018196</name>
</gene>
<proteinExistence type="predicted"/>
<dbReference type="Pfam" id="PF22936">
    <property type="entry name" value="Pol_BBD"/>
    <property type="match status" value="1"/>
</dbReference>
<keyword evidence="3" id="KW-1185">Reference proteome</keyword>
<protein>
    <recommendedName>
        <fullName evidence="1">Retrovirus-related Pol polyprotein from transposon TNT 1-94-like beta-barrel domain-containing protein</fullName>
    </recommendedName>
</protein>
<evidence type="ECO:0000313" key="3">
    <source>
        <dbReference type="Proteomes" id="UP001457282"/>
    </source>
</evidence>
<reference evidence="2 3" key="1">
    <citation type="journal article" date="2023" name="G3 (Bethesda)">
        <title>A chromosome-length genome assembly and annotation of blackberry (Rubus argutus, cv. 'Hillquist').</title>
        <authorList>
            <person name="Bruna T."/>
            <person name="Aryal R."/>
            <person name="Dudchenko O."/>
            <person name="Sargent D.J."/>
            <person name="Mead D."/>
            <person name="Buti M."/>
            <person name="Cavallini A."/>
            <person name="Hytonen T."/>
            <person name="Andres J."/>
            <person name="Pham M."/>
            <person name="Weisz D."/>
            <person name="Mascagni F."/>
            <person name="Usai G."/>
            <person name="Natali L."/>
            <person name="Bassil N."/>
            <person name="Fernandez G.E."/>
            <person name="Lomsadze A."/>
            <person name="Armour M."/>
            <person name="Olukolu B."/>
            <person name="Poorten T."/>
            <person name="Britton C."/>
            <person name="Davik J."/>
            <person name="Ashrafi H."/>
            <person name="Aiden E.L."/>
            <person name="Borodovsky M."/>
            <person name="Worthington M."/>
        </authorList>
    </citation>
    <scope>NUCLEOTIDE SEQUENCE [LARGE SCALE GENOMIC DNA]</scope>
    <source>
        <strain evidence="2">PI 553951</strain>
    </source>
</reference>
<dbReference type="InterPro" id="IPR054722">
    <property type="entry name" value="PolX-like_BBD"/>
</dbReference>
<dbReference type="AlphaFoldDB" id="A0AAW1X3K7"/>
<evidence type="ECO:0000313" key="2">
    <source>
        <dbReference type="EMBL" id="KAK9930891.1"/>
    </source>
</evidence>
<dbReference type="EMBL" id="JBEDUW010000004">
    <property type="protein sequence ID" value="KAK9930891.1"/>
    <property type="molecule type" value="Genomic_DNA"/>
</dbReference>
<feature type="domain" description="Retrovirus-related Pol polyprotein from transposon TNT 1-94-like beta-barrel" evidence="1">
    <location>
        <begin position="9"/>
        <end position="82"/>
    </location>
</feature>
<evidence type="ECO:0000259" key="1">
    <source>
        <dbReference type="Pfam" id="PF22936"/>
    </source>
</evidence>